<dbReference type="GO" id="GO:0005829">
    <property type="term" value="C:cytosol"/>
    <property type="evidence" value="ECO:0007669"/>
    <property type="project" value="TreeGrafter"/>
</dbReference>
<dbReference type="AlphaFoldDB" id="A0A518BER3"/>
<dbReference type="Pfam" id="PF00551">
    <property type="entry name" value="Formyl_trans_N"/>
    <property type="match status" value="1"/>
</dbReference>
<dbReference type="Gene3D" id="3.40.50.12230">
    <property type="match status" value="1"/>
</dbReference>
<proteinExistence type="predicted"/>
<keyword evidence="3" id="KW-1185">Reference proteome</keyword>
<accession>A0A518BER3</accession>
<evidence type="ECO:0000259" key="1">
    <source>
        <dbReference type="Pfam" id="PF00551"/>
    </source>
</evidence>
<feature type="domain" description="Formyl transferase N-terminal" evidence="1">
    <location>
        <begin position="81"/>
        <end position="190"/>
    </location>
</feature>
<sequence length="240" mass="26318">MDAPRFAFLVLEEHPYGREMLRRILAAGFAPAVVVVESSDVADEEREKFLVRCEGRELAPTIAEQAAQGGIPVESLPAHRSAALMGLLGDEPLDLMVLGGTRIIRGAILDHPAHGVVNSHPGLLPDCRGSASPAWSVFHDIPVGASTHFCDRGIDTGDLLLRREFPVRRGMTYEDLCHGTLVLAGALMAEALTAYREDRWPQLRRPQGESPWPTFKNAPDEVLEVVRTKLADQTYGCYVD</sequence>
<dbReference type="PANTHER" id="PTHR11138:SF5">
    <property type="entry name" value="METHIONYL-TRNA FORMYLTRANSFERASE, MITOCHONDRIAL"/>
    <property type="match status" value="1"/>
</dbReference>
<dbReference type="GO" id="GO:0004479">
    <property type="term" value="F:methionyl-tRNA formyltransferase activity"/>
    <property type="evidence" value="ECO:0007669"/>
    <property type="project" value="TreeGrafter"/>
</dbReference>
<dbReference type="RefSeq" id="WP_145061913.1">
    <property type="nucleotide sequence ID" value="NZ_CP036287.1"/>
</dbReference>
<evidence type="ECO:0000313" key="3">
    <source>
        <dbReference type="Proteomes" id="UP000316921"/>
    </source>
</evidence>
<reference evidence="2 3" key="1">
    <citation type="submission" date="2019-02" db="EMBL/GenBank/DDBJ databases">
        <title>Deep-cultivation of Planctomycetes and their phenomic and genomic characterization uncovers novel biology.</title>
        <authorList>
            <person name="Wiegand S."/>
            <person name="Jogler M."/>
            <person name="Boedeker C."/>
            <person name="Pinto D."/>
            <person name="Vollmers J."/>
            <person name="Rivas-Marin E."/>
            <person name="Kohn T."/>
            <person name="Peeters S.H."/>
            <person name="Heuer A."/>
            <person name="Rast P."/>
            <person name="Oberbeckmann S."/>
            <person name="Bunk B."/>
            <person name="Jeske O."/>
            <person name="Meyerdierks A."/>
            <person name="Storesund J.E."/>
            <person name="Kallscheuer N."/>
            <person name="Luecker S."/>
            <person name="Lage O.M."/>
            <person name="Pohl T."/>
            <person name="Merkel B.J."/>
            <person name="Hornburger P."/>
            <person name="Mueller R.-W."/>
            <person name="Bruemmer F."/>
            <person name="Labrenz M."/>
            <person name="Spormann A.M."/>
            <person name="Op den Camp H."/>
            <person name="Overmann J."/>
            <person name="Amann R."/>
            <person name="Jetten M.S.M."/>
            <person name="Mascher T."/>
            <person name="Medema M.H."/>
            <person name="Devos D.P."/>
            <person name="Kaster A.-K."/>
            <person name="Ovreas L."/>
            <person name="Rohde M."/>
            <person name="Galperin M.Y."/>
            <person name="Jogler C."/>
        </authorList>
    </citation>
    <scope>NUCLEOTIDE SEQUENCE [LARGE SCALE GENOMIC DNA]</scope>
    <source>
        <strain evidence="2 3">Pla133</strain>
    </source>
</reference>
<dbReference type="EMBL" id="CP036287">
    <property type="protein sequence ID" value="QDU65373.1"/>
    <property type="molecule type" value="Genomic_DNA"/>
</dbReference>
<organism evidence="2 3">
    <name type="scientific">Engelhardtia mirabilis</name>
    <dbReference type="NCBI Taxonomy" id="2528011"/>
    <lineage>
        <taxon>Bacteria</taxon>
        <taxon>Pseudomonadati</taxon>
        <taxon>Planctomycetota</taxon>
        <taxon>Planctomycetia</taxon>
        <taxon>Planctomycetia incertae sedis</taxon>
        <taxon>Engelhardtia</taxon>
    </lineage>
</organism>
<evidence type="ECO:0000313" key="2">
    <source>
        <dbReference type="EMBL" id="QDU65373.1"/>
    </source>
</evidence>
<dbReference type="KEGG" id="pbap:Pla133_04380"/>
<dbReference type="SUPFAM" id="SSF53328">
    <property type="entry name" value="Formyltransferase"/>
    <property type="match status" value="1"/>
</dbReference>
<gene>
    <name evidence="2" type="primary">lgrA</name>
    <name evidence="2" type="ORF">Pla133_04380</name>
</gene>
<dbReference type="PANTHER" id="PTHR11138">
    <property type="entry name" value="METHIONYL-TRNA FORMYLTRANSFERASE"/>
    <property type="match status" value="1"/>
</dbReference>
<name>A0A518BER3_9BACT</name>
<protein>
    <submittedName>
        <fullName evidence="2">Linear gramicidin synthase subunit A</fullName>
    </submittedName>
</protein>
<dbReference type="InterPro" id="IPR036477">
    <property type="entry name" value="Formyl_transf_N_sf"/>
</dbReference>
<dbReference type="InterPro" id="IPR002376">
    <property type="entry name" value="Formyl_transf_N"/>
</dbReference>
<dbReference type="Proteomes" id="UP000316921">
    <property type="component" value="Chromosome"/>
</dbReference>